<feature type="non-terminal residue" evidence="2">
    <location>
        <position position="301"/>
    </location>
</feature>
<accession>A0A7L0TIC7</accession>
<dbReference type="AlphaFoldDB" id="A0A7L0TIC7"/>
<evidence type="ECO:0000313" key="2">
    <source>
        <dbReference type="EMBL" id="NXL53658.1"/>
    </source>
</evidence>
<comment type="caution">
    <text evidence="2">The sequence shown here is derived from an EMBL/GenBank/DDBJ whole genome shotgun (WGS) entry which is preliminary data.</text>
</comment>
<feature type="non-terminal residue" evidence="2">
    <location>
        <position position="1"/>
    </location>
</feature>
<proteinExistence type="predicted"/>
<gene>
    <name evidence="2" type="primary">Gpr179</name>
    <name evidence="2" type="ORF">PODPOD_R15295</name>
</gene>
<feature type="region of interest" description="Disordered" evidence="1">
    <location>
        <begin position="153"/>
        <end position="301"/>
    </location>
</feature>
<feature type="compositionally biased region" description="Gly residues" evidence="1">
    <location>
        <begin position="47"/>
        <end position="59"/>
    </location>
</feature>
<keyword evidence="3" id="KW-1185">Reference proteome</keyword>
<organism evidence="2 3">
    <name type="scientific">Podilymbus podiceps</name>
    <name type="common">Pied-billed grebe</name>
    <dbReference type="NCBI Taxonomy" id="9252"/>
    <lineage>
        <taxon>Eukaryota</taxon>
        <taxon>Metazoa</taxon>
        <taxon>Chordata</taxon>
        <taxon>Craniata</taxon>
        <taxon>Vertebrata</taxon>
        <taxon>Euteleostomi</taxon>
        <taxon>Archelosauria</taxon>
        <taxon>Archosauria</taxon>
        <taxon>Dinosauria</taxon>
        <taxon>Saurischia</taxon>
        <taxon>Theropoda</taxon>
        <taxon>Coelurosauria</taxon>
        <taxon>Aves</taxon>
        <taxon>Neognathae</taxon>
        <taxon>Neoaves</taxon>
        <taxon>Mirandornithes</taxon>
        <taxon>Podicipediformes</taxon>
        <taxon>Podicipedidae</taxon>
        <taxon>Podilymbus</taxon>
    </lineage>
</organism>
<reference evidence="2 3" key="1">
    <citation type="submission" date="2019-09" db="EMBL/GenBank/DDBJ databases">
        <title>Bird 10,000 Genomes (B10K) Project - Family phase.</title>
        <authorList>
            <person name="Zhang G."/>
        </authorList>
    </citation>
    <scope>NUCLEOTIDE SEQUENCE [LARGE SCALE GENOMIC DNA]</scope>
    <source>
        <strain evidence="2">B10K-DU-009-04</strain>
        <tissue evidence="2">Mixed tissue sample</tissue>
    </source>
</reference>
<evidence type="ECO:0000256" key="1">
    <source>
        <dbReference type="SAM" id="MobiDB-lite"/>
    </source>
</evidence>
<dbReference type="OrthoDB" id="5823771at2759"/>
<sequence>AGLAEGIEAGSRSICPWDYVEVGQPRAKPAAGSTHPSSAGVRSGAAEKGGGEGVPGGRGALLRQEAIASQDDSGVVPGRQSLATALEKGSSQPEPPGPGGTERVPARSWSAGVALAAAGKAGGGTGRRVEVCPGETRADSSVKIEICPWEESEGEHWGLGRALGKGSSEGESQRPGGEQGMEKPPAKTPELPKAALEKAGSVEGRRAEVCPWETEEGGRTVRAEICPWDAEGAQPEQERQEGERRRLGNRWESPCSGEGAEQPGTGLAAKHTALPKTSSRKAGTIDSKKANICPWELEDEP</sequence>
<evidence type="ECO:0000313" key="3">
    <source>
        <dbReference type="Proteomes" id="UP000555275"/>
    </source>
</evidence>
<dbReference type="Proteomes" id="UP000555275">
    <property type="component" value="Unassembled WGS sequence"/>
</dbReference>
<dbReference type="EMBL" id="VXAO01002300">
    <property type="protein sequence ID" value="NXL53658.1"/>
    <property type="molecule type" value="Genomic_DNA"/>
</dbReference>
<feature type="compositionally biased region" description="Basic and acidic residues" evidence="1">
    <location>
        <begin position="236"/>
        <end position="246"/>
    </location>
</feature>
<protein>
    <submittedName>
        <fullName evidence="2">GP179 protein</fullName>
    </submittedName>
</protein>
<name>A0A7L0TIC7_PODPO</name>
<feature type="region of interest" description="Disordered" evidence="1">
    <location>
        <begin position="26"/>
        <end position="140"/>
    </location>
</feature>